<reference evidence="1" key="3">
    <citation type="submission" date="2021-02" db="EMBL/GenBank/DDBJ databases">
        <authorList>
            <person name="Han P."/>
        </authorList>
    </citation>
    <scope>NUCLEOTIDE SEQUENCE</scope>
    <source>
        <strain evidence="1">Candidatus Nitrosotenuis uzonensis 5A</strain>
    </source>
</reference>
<accession>V6ASQ7</accession>
<dbReference type="Pfam" id="PF04402">
    <property type="entry name" value="SIMPL"/>
    <property type="match status" value="1"/>
</dbReference>
<dbReference type="EMBL" id="CAJNAQ010000005">
    <property type="protein sequence ID" value="CAE6499147.1"/>
    <property type="molecule type" value="Genomic_DNA"/>
</dbReference>
<dbReference type="PANTHER" id="PTHR34387:SF2">
    <property type="entry name" value="SLR1258 PROTEIN"/>
    <property type="match status" value="1"/>
</dbReference>
<protein>
    <recommendedName>
        <fullName evidence="4">Outer membrane protein</fullName>
    </recommendedName>
</protein>
<dbReference type="InterPro" id="IPR007497">
    <property type="entry name" value="SIMPL/DUF541"/>
</dbReference>
<dbReference type="PANTHER" id="PTHR34387">
    <property type="entry name" value="SLR1258 PROTEIN"/>
    <property type="match status" value="1"/>
</dbReference>
<gene>
    <name evidence="2" type="ORF">NITUZ_30334</name>
    <name evidence="1" type="ORF">NUZ5A_50867</name>
</gene>
<keyword evidence="3" id="KW-1185">Reference proteome</keyword>
<name>V6ASQ7_9ARCH</name>
<dbReference type="Gene3D" id="3.30.70.2970">
    <property type="entry name" value="Protein of unknown function (DUF541), domain 2"/>
    <property type="match status" value="1"/>
</dbReference>
<evidence type="ECO:0000313" key="2">
    <source>
        <dbReference type="EMBL" id="CDI05642.1"/>
    </source>
</evidence>
<dbReference type="STRING" id="1407055.NITUZ_30334"/>
<evidence type="ECO:0008006" key="4">
    <source>
        <dbReference type="Google" id="ProtNLM"/>
    </source>
</evidence>
<evidence type="ECO:0000313" key="1">
    <source>
        <dbReference type="EMBL" id="CAE6499147.1"/>
    </source>
</evidence>
<reference evidence="2" key="2">
    <citation type="submission" date="2013-10" db="EMBL/GenBank/DDBJ databases">
        <authorList>
            <person name="Regsiter A."/>
        </authorList>
    </citation>
    <scope>NUCLEOTIDE SEQUENCE</scope>
    <source>
        <strain evidence="2">N4</strain>
    </source>
</reference>
<dbReference type="OrthoDB" id="12132at2157"/>
<evidence type="ECO:0000313" key="3">
    <source>
        <dbReference type="Proteomes" id="UP000018159"/>
    </source>
</evidence>
<sequence>MNKTITLAAATGIVLALAFSLGAIPMGADVQAQTEPTPYPSREKTLSVTGTATTKVKPDLLVVQFGVEVQEKTAKEALDSNTQKMNTVVAAIKAAGISESQISTSQLTIYPVYESYQEKESGIYRQRLVGYSVSNIIRVETTNLNLASAIIDSAVQAGANRVDSVYFTLSPQKQTQVSDDLLAQAIENAKTKAEKALAPLNYEIIGVKHVNLSEFGIYPPPTPMYYGAVMDKAEVSLSTPIFSADQSVTSTASIVFIIGSK</sequence>
<reference evidence="2" key="1">
    <citation type="journal article" date="2013" name="PLoS ONE">
        <title>Enrichment and Genome Sequence of the Group I.1a Ammonia-Oxidizing Archaeon ?Ca. Nitrosotenuis uzonensis? Representing a Clade Globally.</title>
        <authorList>
            <person name="Lebedeva E.V."/>
            <person name="Hatzenpichler R."/>
            <person name="Pelletier E."/>
            <person name="Schuster N."/>
            <person name="Hauzmayer S."/>
            <person name="Bulaev A."/>
            <person name="Grigor'eva N.V."/>
            <person name="Galushko A."/>
            <person name="Schmid M."/>
            <person name="Palatinszky M."/>
            <person name="Le Paslier D."/>
            <person name="Daims H."/>
            <person name="Wagner M."/>
        </authorList>
    </citation>
    <scope>NUCLEOTIDE SEQUENCE [LARGE SCALE GENOMIC DNA]</scope>
    <source>
        <strain evidence="2">N4</strain>
    </source>
</reference>
<organism evidence="2 3">
    <name type="scientific">Candidatus Nitrosotenuis uzonensis</name>
    <dbReference type="NCBI Taxonomy" id="1407055"/>
    <lineage>
        <taxon>Archaea</taxon>
        <taxon>Nitrososphaerota</taxon>
        <taxon>Candidatus Nitrosotenuis</taxon>
    </lineage>
</organism>
<dbReference type="Gene3D" id="3.30.110.170">
    <property type="entry name" value="Protein of unknown function (DUF541), domain 1"/>
    <property type="match status" value="1"/>
</dbReference>
<comment type="caution">
    <text evidence="2">The sequence shown here is derived from an EMBL/GenBank/DDBJ whole genome shotgun (WGS) entry which is preliminary data.</text>
</comment>
<dbReference type="EMBL" id="CBTY010000008">
    <property type="protein sequence ID" value="CDI05642.1"/>
    <property type="molecule type" value="Genomic_DNA"/>
</dbReference>
<dbReference type="InterPro" id="IPR052022">
    <property type="entry name" value="26kDa_periplasmic_antigen"/>
</dbReference>
<dbReference type="GO" id="GO:0006974">
    <property type="term" value="P:DNA damage response"/>
    <property type="evidence" value="ECO:0007669"/>
    <property type="project" value="TreeGrafter"/>
</dbReference>
<dbReference type="AlphaFoldDB" id="V6ASQ7"/>
<dbReference type="Proteomes" id="UP000655759">
    <property type="component" value="Unassembled WGS sequence"/>
</dbReference>
<dbReference type="Proteomes" id="UP000018159">
    <property type="component" value="Unassembled WGS sequence"/>
</dbReference>
<dbReference type="RefSeq" id="WP_048195611.1">
    <property type="nucleotide sequence ID" value="NZ_CAJNAQ010000005.1"/>
</dbReference>
<proteinExistence type="predicted"/>